<sequence>MDVKKGVIVSLGYGKYFLSDKIVGMTPIEENRGPARRTHVYIDGLADPVVASKTEATILREMSVEGPGQVECAMALDLLERTLTEFGHVGRMLRRSIKDEVGLDIDDIEKRIKDVLTHDAPAPVQESLFSREDSD</sequence>
<reference evidence="1 2" key="1">
    <citation type="journal article" date="2017" name="ISME J.">
        <title>Potential for microbial H2 and metal transformations associated with novel bacteria and archaea in deep terrestrial subsurface sediments.</title>
        <authorList>
            <person name="Hernsdorf A.W."/>
            <person name="Amano Y."/>
            <person name="Miyakawa K."/>
            <person name="Ise K."/>
            <person name="Suzuki Y."/>
            <person name="Anantharaman K."/>
            <person name="Probst A."/>
            <person name="Burstein D."/>
            <person name="Thomas B.C."/>
            <person name="Banfield J.F."/>
        </authorList>
    </citation>
    <scope>NUCLEOTIDE SEQUENCE [LARGE SCALE GENOMIC DNA]</scope>
    <source>
        <strain evidence="1">HGW-Actinobacteria-3</strain>
    </source>
</reference>
<evidence type="ECO:0000313" key="2">
    <source>
        <dbReference type="Proteomes" id="UP000233654"/>
    </source>
</evidence>
<protein>
    <submittedName>
        <fullName evidence="1">Uncharacterized protein</fullName>
    </submittedName>
</protein>
<evidence type="ECO:0000313" key="1">
    <source>
        <dbReference type="EMBL" id="PKQ28886.1"/>
    </source>
</evidence>
<dbReference type="AlphaFoldDB" id="A0A2N3G843"/>
<proteinExistence type="predicted"/>
<accession>A0A2N3G843</accession>
<organism evidence="1 2">
    <name type="scientific">Candidatus Anoxymicrobium japonicum</name>
    <dbReference type="NCBI Taxonomy" id="2013648"/>
    <lineage>
        <taxon>Bacteria</taxon>
        <taxon>Bacillati</taxon>
        <taxon>Actinomycetota</taxon>
        <taxon>Candidatus Geothermincolia</taxon>
        <taxon>Candidatus Geothermincolales</taxon>
        <taxon>Candidatus Anoxymicrobiaceae</taxon>
        <taxon>Candidatus Anoxymicrobium</taxon>
    </lineage>
</organism>
<comment type="caution">
    <text evidence="1">The sequence shown here is derived from an EMBL/GenBank/DDBJ whole genome shotgun (WGS) entry which is preliminary data.</text>
</comment>
<name>A0A2N3G843_9ACTN</name>
<dbReference type="EMBL" id="PHEX01000003">
    <property type="protein sequence ID" value="PKQ28886.1"/>
    <property type="molecule type" value="Genomic_DNA"/>
</dbReference>
<gene>
    <name evidence="1" type="ORF">CVT63_00530</name>
</gene>
<dbReference type="Proteomes" id="UP000233654">
    <property type="component" value="Unassembled WGS sequence"/>
</dbReference>